<dbReference type="GO" id="GO:0030170">
    <property type="term" value="F:pyridoxal phosphate binding"/>
    <property type="evidence" value="ECO:0007669"/>
    <property type="project" value="InterPro"/>
</dbReference>
<evidence type="ECO:0000313" key="8">
    <source>
        <dbReference type="Proteomes" id="UP000799118"/>
    </source>
</evidence>
<accession>A0A6A4I358</accession>
<dbReference type="OrthoDB" id="691673at2759"/>
<dbReference type="EMBL" id="ML769403">
    <property type="protein sequence ID" value="KAE9406262.1"/>
    <property type="molecule type" value="Genomic_DNA"/>
</dbReference>
<comment type="similarity">
    <text evidence="2">Belongs to the class-I pyridoxal-phosphate-dependent aminotransferase family.</text>
</comment>
<evidence type="ECO:0000256" key="3">
    <source>
        <dbReference type="ARBA" id="ARBA00022576"/>
    </source>
</evidence>
<dbReference type="Proteomes" id="UP000799118">
    <property type="component" value="Unassembled WGS sequence"/>
</dbReference>
<proteinExistence type="inferred from homology"/>
<dbReference type="GO" id="GO:0008483">
    <property type="term" value="F:transaminase activity"/>
    <property type="evidence" value="ECO:0007669"/>
    <property type="project" value="UniProtKB-KW"/>
</dbReference>
<evidence type="ECO:0000256" key="5">
    <source>
        <dbReference type="ARBA" id="ARBA00022898"/>
    </source>
</evidence>
<keyword evidence="8" id="KW-1185">Reference proteome</keyword>
<dbReference type="InterPro" id="IPR004839">
    <property type="entry name" value="Aminotransferase_I/II_large"/>
</dbReference>
<dbReference type="CDD" id="cd00609">
    <property type="entry name" value="AAT_like"/>
    <property type="match status" value="1"/>
</dbReference>
<keyword evidence="5" id="KW-0663">Pyridoxal phosphate</keyword>
<organism evidence="7 8">
    <name type="scientific">Gymnopus androsaceus JB14</name>
    <dbReference type="NCBI Taxonomy" id="1447944"/>
    <lineage>
        <taxon>Eukaryota</taxon>
        <taxon>Fungi</taxon>
        <taxon>Dikarya</taxon>
        <taxon>Basidiomycota</taxon>
        <taxon>Agaricomycotina</taxon>
        <taxon>Agaricomycetes</taxon>
        <taxon>Agaricomycetidae</taxon>
        <taxon>Agaricales</taxon>
        <taxon>Marasmiineae</taxon>
        <taxon>Omphalotaceae</taxon>
        <taxon>Gymnopus</taxon>
    </lineage>
</organism>
<evidence type="ECO:0000259" key="6">
    <source>
        <dbReference type="Pfam" id="PF00155"/>
    </source>
</evidence>
<dbReference type="AlphaFoldDB" id="A0A6A4I358"/>
<keyword evidence="4 7" id="KW-0808">Transferase</keyword>
<dbReference type="Pfam" id="PF00155">
    <property type="entry name" value="Aminotran_1_2"/>
    <property type="match status" value="1"/>
</dbReference>
<dbReference type="PANTHER" id="PTHR42790">
    <property type="entry name" value="AMINOTRANSFERASE"/>
    <property type="match status" value="1"/>
</dbReference>
<dbReference type="SUPFAM" id="SSF53383">
    <property type="entry name" value="PLP-dependent transferases"/>
    <property type="match status" value="1"/>
</dbReference>
<dbReference type="InterPro" id="IPR015424">
    <property type="entry name" value="PyrdxlP-dep_Trfase"/>
</dbReference>
<keyword evidence="3" id="KW-0032">Aminotransferase</keyword>
<evidence type="ECO:0000313" key="7">
    <source>
        <dbReference type="EMBL" id="KAE9406262.1"/>
    </source>
</evidence>
<dbReference type="PANTHER" id="PTHR42790:SF19">
    <property type="entry name" value="KYNURENINE_ALPHA-AMINOADIPATE AMINOTRANSFERASE, MITOCHONDRIAL"/>
    <property type="match status" value="1"/>
</dbReference>
<evidence type="ECO:0000256" key="2">
    <source>
        <dbReference type="ARBA" id="ARBA00007441"/>
    </source>
</evidence>
<dbReference type="InterPro" id="IPR015421">
    <property type="entry name" value="PyrdxlP-dep_Trfase_major"/>
</dbReference>
<dbReference type="GO" id="GO:1901605">
    <property type="term" value="P:alpha-amino acid metabolic process"/>
    <property type="evidence" value="ECO:0007669"/>
    <property type="project" value="TreeGrafter"/>
</dbReference>
<dbReference type="InterPro" id="IPR050859">
    <property type="entry name" value="Class-I_PLP-dep_aminotransf"/>
</dbReference>
<reference evidence="7" key="1">
    <citation type="journal article" date="2019" name="Environ. Microbiol.">
        <title>Fungal ecological strategies reflected in gene transcription - a case study of two litter decomposers.</title>
        <authorList>
            <person name="Barbi F."/>
            <person name="Kohler A."/>
            <person name="Barry K."/>
            <person name="Baskaran P."/>
            <person name="Daum C."/>
            <person name="Fauchery L."/>
            <person name="Ihrmark K."/>
            <person name="Kuo A."/>
            <person name="LaButti K."/>
            <person name="Lipzen A."/>
            <person name="Morin E."/>
            <person name="Grigoriev I.V."/>
            <person name="Henrissat B."/>
            <person name="Lindahl B."/>
            <person name="Martin F."/>
        </authorList>
    </citation>
    <scope>NUCLEOTIDE SEQUENCE</scope>
    <source>
        <strain evidence="7">JB14</strain>
    </source>
</reference>
<sequence length="484" mass="54208">MNGNSKVKALPASFYDDFLSDQAKEWLFSPIRGLFPLEKTPGIISLLAGKPAPSTFPFTSLSFTAKDPTNETSETTITIPQDQLAPGLQYSDTTGLPELLGWVTGLQERVHGRKHGRNGVGEGVEGWRVSIGSGSQDLIYKAVAAMVSPGDPVLVESPVYAGVIPMFKHLHCKQIEVPTDAHGIRSESLREKLENWPQGQRRPKVLYTVPYGCNPTGMTATLERKKEVLRLARKYNFIILEDDPYYYLYYGKTVRPPSYFSLEATEPFGEEGDGSDAVGRVLRFDTFSKILSAGLRIGFATGPEALLNRIDLFTANSNLQVSSLTQLITFHLLQSWGYDNFLLHTRKVSEFYRKKRDVFEKALERWLGSGEATSEGRLAEWNAPVSGMFFWFVFKLLIDPTATEEEDSRTLIETHAFANGVLALPGTVFEPNGSKTPYVRASFSLLEERDVEEAMKRLRKTVLEVRKARKQARTKNKRLGTSMM</sequence>
<evidence type="ECO:0000256" key="4">
    <source>
        <dbReference type="ARBA" id="ARBA00022679"/>
    </source>
</evidence>
<evidence type="ECO:0000256" key="1">
    <source>
        <dbReference type="ARBA" id="ARBA00001933"/>
    </source>
</evidence>
<gene>
    <name evidence="7" type="ORF">BT96DRAFT_811115</name>
</gene>
<dbReference type="Gene3D" id="3.40.640.10">
    <property type="entry name" value="Type I PLP-dependent aspartate aminotransferase-like (Major domain)"/>
    <property type="match status" value="1"/>
</dbReference>
<feature type="domain" description="Aminotransferase class I/classII large" evidence="6">
    <location>
        <begin position="128"/>
        <end position="458"/>
    </location>
</feature>
<name>A0A6A4I358_9AGAR</name>
<comment type="cofactor">
    <cofactor evidence="1">
        <name>pyridoxal 5'-phosphate</name>
        <dbReference type="ChEBI" id="CHEBI:597326"/>
    </cofactor>
</comment>
<protein>
    <submittedName>
        <fullName evidence="7">PLP-dependent transferase</fullName>
    </submittedName>
</protein>